<organism evidence="2 3">
    <name type="scientific">Candidatus Regiella insecticola</name>
    <dbReference type="NCBI Taxonomy" id="138073"/>
    <lineage>
        <taxon>Bacteria</taxon>
        <taxon>Pseudomonadati</taxon>
        <taxon>Pseudomonadota</taxon>
        <taxon>Gammaproteobacteria</taxon>
        <taxon>Enterobacterales</taxon>
        <taxon>Enterobacteriaceae</taxon>
        <taxon>aphid secondary symbionts</taxon>
        <taxon>Candidatus Regiella</taxon>
    </lineage>
</organism>
<dbReference type="Pfam" id="PF13728">
    <property type="entry name" value="TraF"/>
    <property type="match status" value="1"/>
</dbReference>
<keyword evidence="1" id="KW-0732">Signal</keyword>
<feature type="chain" id="PRO_5027063792" evidence="1">
    <location>
        <begin position="18"/>
        <end position="169"/>
    </location>
</feature>
<dbReference type="Proteomes" id="UP000504714">
    <property type="component" value="Unassembled WGS sequence"/>
</dbReference>
<name>A0A6L2ZLG5_9ENTR</name>
<protein>
    <submittedName>
        <fullName evidence="2">Conjugal transfer protein TrbB</fullName>
    </submittedName>
</protein>
<evidence type="ECO:0000313" key="3">
    <source>
        <dbReference type="Proteomes" id="UP000504714"/>
    </source>
</evidence>
<feature type="signal peptide" evidence="1">
    <location>
        <begin position="1"/>
        <end position="17"/>
    </location>
</feature>
<accession>A0A6L2ZLG5</accession>
<dbReference type="AlphaFoldDB" id="A0A6L2ZLG5"/>
<reference evidence="2 3" key="1">
    <citation type="submission" date="2020-06" db="EMBL/GenBank/DDBJ databases">
        <title>The genome sequence of Candidatus Regiella insecticola strain Tut.</title>
        <authorList>
            <person name="Nikoh N."/>
            <person name="Tsuchida T."/>
            <person name="Koga R."/>
            <person name="Oshima K."/>
            <person name="Hattori M."/>
            <person name="Fukatsu T."/>
        </authorList>
    </citation>
    <scope>NUCLEOTIDE SEQUENCE [LARGE SCALE GENOMIC DNA]</scope>
    <source>
        <strain evidence="2 3">Tut</strain>
    </source>
</reference>
<dbReference type="SUPFAM" id="SSF52833">
    <property type="entry name" value="Thioredoxin-like"/>
    <property type="match status" value="1"/>
</dbReference>
<evidence type="ECO:0000256" key="1">
    <source>
        <dbReference type="SAM" id="SignalP"/>
    </source>
</evidence>
<dbReference type="EMBL" id="BLXO01000001">
    <property type="protein sequence ID" value="GFN45369.1"/>
    <property type="molecule type" value="Genomic_DNA"/>
</dbReference>
<proteinExistence type="predicted"/>
<comment type="caution">
    <text evidence="2">The sequence shown here is derived from an EMBL/GenBank/DDBJ whole genome shotgun (WGS) entry which is preliminary data.</text>
</comment>
<dbReference type="InterPro" id="IPR036249">
    <property type="entry name" value="Thioredoxin-like_sf"/>
</dbReference>
<gene>
    <name evidence="2" type="primary">trbB</name>
    <name evidence="2" type="ORF">RINTU1_04820</name>
</gene>
<dbReference type="InterPro" id="IPR014109">
    <property type="entry name" value="Thiol-disulphide_isomerase_rbB"/>
</dbReference>
<dbReference type="NCBIfam" id="NF010288">
    <property type="entry name" value="PRK13728.1"/>
    <property type="match status" value="1"/>
</dbReference>
<evidence type="ECO:0000313" key="2">
    <source>
        <dbReference type="EMBL" id="GFN45369.1"/>
    </source>
</evidence>
<dbReference type="InterPro" id="IPR039555">
    <property type="entry name" value="TraF/TrbB"/>
</dbReference>
<dbReference type="NCBIfam" id="TIGR02738">
    <property type="entry name" value="TrbB"/>
    <property type="match status" value="1"/>
</dbReference>
<sequence>MKCFLMLTLLLTGGVHASTWDDIAALDALKMQEAREKAKPVVARWFRLSNGRQVNLNHWKLVLFMQSACVYCQHFDPMLRKWSAESGLSVFPYSLDGQGDAAYPHALPVPPAVMAEFFQQGMPIATPTTFLVNVNTMETFPLMQGAVDRPGLVARLDDVFQMALNKGMK</sequence>